<keyword evidence="3" id="KW-1185">Reference proteome</keyword>
<evidence type="ECO:0000313" key="3">
    <source>
        <dbReference type="Proteomes" id="UP001085076"/>
    </source>
</evidence>
<feature type="region of interest" description="Disordered" evidence="1">
    <location>
        <begin position="94"/>
        <end position="115"/>
    </location>
</feature>
<accession>A0A9D5HJK2</accession>
<evidence type="ECO:0000256" key="1">
    <source>
        <dbReference type="SAM" id="MobiDB-lite"/>
    </source>
</evidence>
<organism evidence="2 3">
    <name type="scientific">Dioscorea zingiberensis</name>
    <dbReference type="NCBI Taxonomy" id="325984"/>
    <lineage>
        <taxon>Eukaryota</taxon>
        <taxon>Viridiplantae</taxon>
        <taxon>Streptophyta</taxon>
        <taxon>Embryophyta</taxon>
        <taxon>Tracheophyta</taxon>
        <taxon>Spermatophyta</taxon>
        <taxon>Magnoliopsida</taxon>
        <taxon>Liliopsida</taxon>
        <taxon>Dioscoreales</taxon>
        <taxon>Dioscoreaceae</taxon>
        <taxon>Dioscorea</taxon>
    </lineage>
</organism>
<proteinExistence type="predicted"/>
<reference evidence="2" key="2">
    <citation type="journal article" date="2022" name="Hortic Res">
        <title>The genome of Dioscorea zingiberensis sheds light on the biosynthesis, origin and evolution of the medicinally important diosgenin saponins.</title>
        <authorList>
            <person name="Li Y."/>
            <person name="Tan C."/>
            <person name="Li Z."/>
            <person name="Guo J."/>
            <person name="Li S."/>
            <person name="Chen X."/>
            <person name="Wang C."/>
            <person name="Dai X."/>
            <person name="Yang H."/>
            <person name="Song W."/>
            <person name="Hou L."/>
            <person name="Xu J."/>
            <person name="Tong Z."/>
            <person name="Xu A."/>
            <person name="Yuan X."/>
            <person name="Wang W."/>
            <person name="Yang Q."/>
            <person name="Chen L."/>
            <person name="Sun Z."/>
            <person name="Wang K."/>
            <person name="Pan B."/>
            <person name="Chen J."/>
            <person name="Bao Y."/>
            <person name="Liu F."/>
            <person name="Qi X."/>
            <person name="Gang D.R."/>
            <person name="Wen J."/>
            <person name="Li J."/>
        </authorList>
    </citation>
    <scope>NUCLEOTIDE SEQUENCE</scope>
    <source>
        <strain evidence="2">Dzin_1.0</strain>
    </source>
</reference>
<dbReference type="EMBL" id="JAGGNH010000003">
    <property type="protein sequence ID" value="KAJ0978889.1"/>
    <property type="molecule type" value="Genomic_DNA"/>
</dbReference>
<gene>
    <name evidence="2" type="ORF">J5N97_014363</name>
</gene>
<reference evidence="2" key="1">
    <citation type="submission" date="2021-03" db="EMBL/GenBank/DDBJ databases">
        <authorList>
            <person name="Li Z."/>
            <person name="Yang C."/>
        </authorList>
    </citation>
    <scope>NUCLEOTIDE SEQUENCE</scope>
    <source>
        <strain evidence="2">Dzin_1.0</strain>
        <tissue evidence="2">Leaf</tissue>
    </source>
</reference>
<protein>
    <submittedName>
        <fullName evidence="2">Uncharacterized protein</fullName>
    </submittedName>
</protein>
<comment type="caution">
    <text evidence="2">The sequence shown here is derived from an EMBL/GenBank/DDBJ whole genome shotgun (WGS) entry which is preliminary data.</text>
</comment>
<sequence length="129" mass="13840">MAGKKGSSTSSSSLISFCEQWHCLVEIEGKNFVCEPNEKQLTISVAAKAKINISVDDSMDSHGNLSTDLKSQDAGNGCFLLKDCSFLLVNPKNADDQSKCSASGGTEDLPERTSNNELCGKYWKGTSIP</sequence>
<name>A0A9D5HJK2_9LILI</name>
<evidence type="ECO:0000313" key="2">
    <source>
        <dbReference type="EMBL" id="KAJ0978889.1"/>
    </source>
</evidence>
<dbReference type="OrthoDB" id="342264at2759"/>
<dbReference type="Proteomes" id="UP001085076">
    <property type="component" value="Miscellaneous, Linkage group lg03"/>
</dbReference>
<dbReference type="AlphaFoldDB" id="A0A9D5HJK2"/>